<feature type="repeat" description="ANK" evidence="2">
    <location>
        <begin position="528"/>
        <end position="560"/>
    </location>
</feature>
<feature type="repeat" description="ANK" evidence="2">
    <location>
        <begin position="594"/>
        <end position="626"/>
    </location>
</feature>
<feature type="domain" description="Nephrocystin 3-like N-terminal" evidence="4">
    <location>
        <begin position="117"/>
        <end position="282"/>
    </location>
</feature>
<dbReference type="PRINTS" id="PR01415">
    <property type="entry name" value="ANKYRIN"/>
</dbReference>
<dbReference type="PANTHER" id="PTHR10039">
    <property type="entry name" value="AMELOGENIN"/>
    <property type="match status" value="1"/>
</dbReference>
<dbReference type="AlphaFoldDB" id="A0AA38NXU8"/>
<feature type="domain" description="GPI inositol-deacylase winged helix" evidence="3">
    <location>
        <begin position="385"/>
        <end position="460"/>
    </location>
</feature>
<dbReference type="PROSITE" id="PS50297">
    <property type="entry name" value="ANK_REP_REGION"/>
    <property type="match status" value="4"/>
</dbReference>
<organism evidence="5 6">
    <name type="scientific">Lentinula raphanica</name>
    <dbReference type="NCBI Taxonomy" id="153919"/>
    <lineage>
        <taxon>Eukaryota</taxon>
        <taxon>Fungi</taxon>
        <taxon>Dikarya</taxon>
        <taxon>Basidiomycota</taxon>
        <taxon>Agaricomycotina</taxon>
        <taxon>Agaricomycetes</taxon>
        <taxon>Agaricomycetidae</taxon>
        <taxon>Agaricales</taxon>
        <taxon>Marasmiineae</taxon>
        <taxon>Omphalotaceae</taxon>
        <taxon>Lentinula</taxon>
    </lineage>
</organism>
<dbReference type="InterPro" id="IPR002110">
    <property type="entry name" value="Ankyrin_rpt"/>
</dbReference>
<dbReference type="InterPro" id="IPR036770">
    <property type="entry name" value="Ankyrin_rpt-contain_sf"/>
</dbReference>
<dbReference type="SUPFAM" id="SSF48403">
    <property type="entry name" value="Ankyrin repeat"/>
    <property type="match status" value="1"/>
</dbReference>
<evidence type="ECO:0000313" key="5">
    <source>
        <dbReference type="EMBL" id="KAJ3832640.1"/>
    </source>
</evidence>
<protein>
    <recommendedName>
        <fullName evidence="7">Ankyrin</fullName>
    </recommendedName>
</protein>
<evidence type="ECO:0000313" key="6">
    <source>
        <dbReference type="Proteomes" id="UP001163846"/>
    </source>
</evidence>
<dbReference type="EMBL" id="MU806896">
    <property type="protein sequence ID" value="KAJ3832640.1"/>
    <property type="molecule type" value="Genomic_DNA"/>
</dbReference>
<reference evidence="5" key="1">
    <citation type="submission" date="2022-08" db="EMBL/GenBank/DDBJ databases">
        <authorList>
            <consortium name="DOE Joint Genome Institute"/>
            <person name="Min B."/>
            <person name="Riley R."/>
            <person name="Sierra-Patev S."/>
            <person name="Naranjo-Ortiz M."/>
            <person name="Looney B."/>
            <person name="Konkel Z."/>
            <person name="Slot J.C."/>
            <person name="Sakamoto Y."/>
            <person name="Steenwyk J.L."/>
            <person name="Rokas A."/>
            <person name="Carro J."/>
            <person name="Camarero S."/>
            <person name="Ferreira P."/>
            <person name="Molpeceres G."/>
            <person name="Ruiz-Duenas F.J."/>
            <person name="Serrano A."/>
            <person name="Henrissat B."/>
            <person name="Drula E."/>
            <person name="Hughes K.W."/>
            <person name="Mata J.L."/>
            <person name="Ishikawa N.K."/>
            <person name="Vargas-Isla R."/>
            <person name="Ushijima S."/>
            <person name="Smith C.A."/>
            <person name="Ahrendt S."/>
            <person name="Andreopoulos W."/>
            <person name="He G."/>
            <person name="Labutti K."/>
            <person name="Lipzen A."/>
            <person name="Ng V."/>
            <person name="Sandor L."/>
            <person name="Barry K."/>
            <person name="Martinez A.T."/>
            <person name="Xiao Y."/>
            <person name="Gibbons J.G."/>
            <person name="Terashima K."/>
            <person name="Hibbett D.S."/>
            <person name="Grigoriev I.V."/>
        </authorList>
    </citation>
    <scope>NUCLEOTIDE SEQUENCE</scope>
    <source>
        <strain evidence="5">TFB9207</strain>
    </source>
</reference>
<sequence length="694" mass="77450">MSYYTRNPASYDKQPDMKGGMSNHTHDFKFNVHSYGEQNTEDSMFNGKSHDKQDIGSGMFNYAQNFTVTDPTFNVAGRDMITQYYLSTEEESKLREWLSAPDCSTNYTTALSKRVAGTCQWIFEDPTYLKWKEEGSILWIQGKAGSGKTFLITSIIEDFEKMNCLSVAIYYYFDIRDNIGTKLSFRGLLLSLIMQLGAQDQKIHPALQILHKSSKHGLSQFKPTDDKLMETLTEIIKDLVQKEHQIHIIVDALDECKDAHSVIRFIDEIANLCPVKAIISSRSYQSGNHPYSTISLNNNDMVDQDIATFVEMQITFRNTILKTEVRELLLSKADGGFRYIDCQIQSLKKCTNAKGVHQALAQLPSDLNEIYVEAIAKCQKSFHAEDVHHILLWLLYSFEPLNLSQVATILAIDLNSSTVELDTEMLIGLEEIVDTTLVTVDKQQIVQLAHASVKEFLLESQDNLLTKILFNINAQLAHNMIAQIFILGDLKPFENWKKNFRLFTKQGKDGMTTLDNKLDKYVNTPDAEIGTPLHGAALQGNDDIVKFLIDYGADINAKGGHYGTAIEAAALYNHERVIEHLLTHGADMNAQAGYYGTAIQAAAQNGHTDVVELLIEHGADVNIPGGNWGSAIQAAAFNGHQDIVELLIQHGADVNIQNGDRLTAMGAAAYNGYKNIVHLLIESGANVNAQRGNQ</sequence>
<evidence type="ECO:0000259" key="3">
    <source>
        <dbReference type="Pfam" id="PF22939"/>
    </source>
</evidence>
<dbReference type="Pfam" id="PF00023">
    <property type="entry name" value="Ank"/>
    <property type="match status" value="2"/>
</dbReference>
<dbReference type="SUPFAM" id="SSF52540">
    <property type="entry name" value="P-loop containing nucleoside triphosphate hydrolases"/>
    <property type="match status" value="1"/>
</dbReference>
<dbReference type="Pfam" id="PF22939">
    <property type="entry name" value="WHD_GPIID"/>
    <property type="match status" value="1"/>
</dbReference>
<dbReference type="SMART" id="SM00248">
    <property type="entry name" value="ANK"/>
    <property type="match status" value="5"/>
</dbReference>
<dbReference type="InterPro" id="IPR027417">
    <property type="entry name" value="P-loop_NTPase"/>
</dbReference>
<feature type="repeat" description="ANK" evidence="2">
    <location>
        <begin position="660"/>
        <end position="692"/>
    </location>
</feature>
<feature type="repeat" description="ANK" evidence="2">
    <location>
        <begin position="627"/>
        <end position="659"/>
    </location>
</feature>
<dbReference type="InterPro" id="IPR054471">
    <property type="entry name" value="GPIID_WHD"/>
</dbReference>
<dbReference type="Pfam" id="PF12796">
    <property type="entry name" value="Ank_2"/>
    <property type="match status" value="1"/>
</dbReference>
<dbReference type="Gene3D" id="1.25.40.20">
    <property type="entry name" value="Ankyrin repeat-containing domain"/>
    <property type="match status" value="1"/>
</dbReference>
<keyword evidence="2" id="KW-0040">ANK repeat</keyword>
<feature type="repeat" description="ANK" evidence="2">
    <location>
        <begin position="561"/>
        <end position="593"/>
    </location>
</feature>
<dbReference type="PROSITE" id="PS50088">
    <property type="entry name" value="ANK_REPEAT"/>
    <property type="match status" value="5"/>
</dbReference>
<keyword evidence="6" id="KW-1185">Reference proteome</keyword>
<evidence type="ECO:0000256" key="1">
    <source>
        <dbReference type="ARBA" id="ARBA00022737"/>
    </source>
</evidence>
<proteinExistence type="predicted"/>
<evidence type="ECO:0000256" key="2">
    <source>
        <dbReference type="PROSITE-ProRule" id="PRU00023"/>
    </source>
</evidence>
<dbReference type="Pfam" id="PF24883">
    <property type="entry name" value="NPHP3_N"/>
    <property type="match status" value="1"/>
</dbReference>
<keyword evidence="1" id="KW-0677">Repeat</keyword>
<comment type="caution">
    <text evidence="5">The sequence shown here is derived from an EMBL/GenBank/DDBJ whole genome shotgun (WGS) entry which is preliminary data.</text>
</comment>
<accession>A0AA38NXU8</accession>
<dbReference type="Proteomes" id="UP001163846">
    <property type="component" value="Unassembled WGS sequence"/>
</dbReference>
<evidence type="ECO:0000259" key="4">
    <source>
        <dbReference type="Pfam" id="PF24883"/>
    </source>
</evidence>
<gene>
    <name evidence="5" type="ORF">F5878DRAFT_702974</name>
</gene>
<dbReference type="PANTHER" id="PTHR10039:SF16">
    <property type="entry name" value="GPI INOSITOL-DEACYLASE"/>
    <property type="match status" value="1"/>
</dbReference>
<dbReference type="Gene3D" id="3.40.50.300">
    <property type="entry name" value="P-loop containing nucleotide triphosphate hydrolases"/>
    <property type="match status" value="1"/>
</dbReference>
<name>A0AA38NXU8_9AGAR</name>
<dbReference type="InterPro" id="IPR056884">
    <property type="entry name" value="NPHP3-like_N"/>
</dbReference>
<evidence type="ECO:0008006" key="7">
    <source>
        <dbReference type="Google" id="ProtNLM"/>
    </source>
</evidence>